<dbReference type="InterPro" id="IPR018795">
    <property type="entry name" value="K2013-like"/>
</dbReference>
<evidence type="ECO:0000256" key="4">
    <source>
        <dbReference type="ARBA" id="ARBA00022989"/>
    </source>
</evidence>
<keyword evidence="2 7" id="KW-0812">Transmembrane</keyword>
<organism evidence="8">
    <name type="scientific">Trichuris suis</name>
    <name type="common">pig whipworm</name>
    <dbReference type="NCBI Taxonomy" id="68888"/>
    <lineage>
        <taxon>Eukaryota</taxon>
        <taxon>Metazoa</taxon>
        <taxon>Ecdysozoa</taxon>
        <taxon>Nematoda</taxon>
        <taxon>Enoplea</taxon>
        <taxon>Dorylaimia</taxon>
        <taxon>Trichinellida</taxon>
        <taxon>Trichuridae</taxon>
        <taxon>Trichuris</taxon>
    </lineage>
</organism>
<comment type="subcellular location">
    <subcellularLocation>
        <location evidence="1">Membrane</location>
        <topology evidence="1">Single-pass type I membrane protein</topology>
    </subcellularLocation>
</comment>
<accession>A0A085NHR4</accession>
<evidence type="ECO:0000256" key="7">
    <source>
        <dbReference type="SAM" id="Phobius"/>
    </source>
</evidence>
<keyword evidence="3" id="KW-0732">Signal</keyword>
<evidence type="ECO:0000256" key="5">
    <source>
        <dbReference type="ARBA" id="ARBA00023136"/>
    </source>
</evidence>
<feature type="transmembrane region" description="Helical" evidence="7">
    <location>
        <begin position="16"/>
        <end position="34"/>
    </location>
</feature>
<name>A0A085NHR4_9BILA</name>
<evidence type="ECO:0000256" key="1">
    <source>
        <dbReference type="ARBA" id="ARBA00004479"/>
    </source>
</evidence>
<sequence length="572" mass="64375">MRRRDVLEFCRRYRRYLLAGVAAVVLVIYLRIFMFPTKTSDLEDGACFAIFEHQIRPYLKEVADGDTAIQYFPFTGMYHHSQWLPFVGNGHFAVSLVQPERLLIKHPQSDGFVNSGINPLLKVALNRRYSSALGAYVTRFTKGVVEKIECFSFSEVASFSLAREDKSWKSRLVKAAYSSLKVRRAMSIYDGFAPSSTGNVGFTIMFQDFATTFNVAPGKSERLQFITAIVPHGSANGTRSPTSDAILKMANSAVSIAMEQSYKEHLKAWQQLWISGFSIAHSRAPASINGDLINATIYYLLSSYPLRSNKVNHNAPISARPHHCYSSHTTLLYPSQLWSSLDSIDSILSTVSRWNFTLVEHGCESLVFSGAAGLMQAVILSFGAFKHTAHHLEFDQQPRELHRHILTDCLFRNVQFVKGVAVNIWVQVNADDKAVLYVNVNRTETNGNALLACDAGCLDNPIELRADRSMIPLKLTDPPTPILYITDDRSHFDYLKMSIHVREVAEAPAHEHHVIALHKHGHRLGGLPTIFWLTLGVLLVIFHLFLLKLIYNEYKGGASRKAYTAFRYSAKR</sequence>
<dbReference type="PANTHER" id="PTHR31386:SF2">
    <property type="entry name" value="SIMILAR TO RIKEN CDNA 2510039O18"/>
    <property type="match status" value="1"/>
</dbReference>
<reference evidence="8" key="1">
    <citation type="journal article" date="2014" name="Nat. Genet.">
        <title>Genome and transcriptome of the porcine whipworm Trichuris suis.</title>
        <authorList>
            <person name="Jex A.R."/>
            <person name="Nejsum P."/>
            <person name="Schwarz E.M."/>
            <person name="Hu L."/>
            <person name="Young N.D."/>
            <person name="Hall R.S."/>
            <person name="Korhonen P.K."/>
            <person name="Liao S."/>
            <person name="Thamsborg S."/>
            <person name="Xia J."/>
            <person name="Xu P."/>
            <person name="Wang S."/>
            <person name="Scheerlinck J.P."/>
            <person name="Hofmann A."/>
            <person name="Sternberg P.W."/>
            <person name="Wang J."/>
            <person name="Gasser R.B."/>
        </authorList>
    </citation>
    <scope>NUCLEOTIDE SEQUENCE [LARGE SCALE GENOMIC DNA]</scope>
    <source>
        <strain evidence="8">DCEP-RM93F</strain>
    </source>
</reference>
<gene>
    <name evidence="8" type="ORF">M514_06652</name>
</gene>
<dbReference type="Pfam" id="PF10222">
    <property type="entry name" value="DUF2152"/>
    <property type="match status" value="1"/>
</dbReference>
<dbReference type="GO" id="GO:0016020">
    <property type="term" value="C:membrane"/>
    <property type="evidence" value="ECO:0007669"/>
    <property type="project" value="UniProtKB-SubCell"/>
</dbReference>
<dbReference type="Proteomes" id="UP000030758">
    <property type="component" value="Unassembled WGS sequence"/>
</dbReference>
<evidence type="ECO:0000313" key="8">
    <source>
        <dbReference type="EMBL" id="KFD69010.1"/>
    </source>
</evidence>
<dbReference type="PANTHER" id="PTHR31386">
    <property type="entry name" value="UNCHARACTERIZED PROTEIN KIAA2013"/>
    <property type="match status" value="1"/>
</dbReference>
<evidence type="ECO:0000256" key="6">
    <source>
        <dbReference type="ARBA" id="ARBA00023180"/>
    </source>
</evidence>
<feature type="transmembrane region" description="Helical" evidence="7">
    <location>
        <begin position="530"/>
        <end position="551"/>
    </location>
</feature>
<keyword evidence="6" id="KW-0325">Glycoprotein</keyword>
<evidence type="ECO:0000256" key="2">
    <source>
        <dbReference type="ARBA" id="ARBA00022692"/>
    </source>
</evidence>
<evidence type="ECO:0000256" key="3">
    <source>
        <dbReference type="ARBA" id="ARBA00022729"/>
    </source>
</evidence>
<dbReference type="EMBL" id="KL367499">
    <property type="protein sequence ID" value="KFD69010.1"/>
    <property type="molecule type" value="Genomic_DNA"/>
</dbReference>
<proteinExistence type="predicted"/>
<keyword evidence="4 7" id="KW-1133">Transmembrane helix</keyword>
<dbReference type="AlphaFoldDB" id="A0A085NHR4"/>
<protein>
    <submittedName>
        <fullName evidence="8">Uncharacterized protein</fullName>
    </submittedName>
</protein>
<keyword evidence="5 7" id="KW-0472">Membrane</keyword>